<dbReference type="AlphaFoldDB" id="A0A176VUZ0"/>
<evidence type="ECO:0000313" key="2">
    <source>
        <dbReference type="EMBL" id="OAE24577.1"/>
    </source>
</evidence>
<organism evidence="2 3">
    <name type="scientific">Marchantia polymorpha subsp. ruderalis</name>
    <dbReference type="NCBI Taxonomy" id="1480154"/>
    <lineage>
        <taxon>Eukaryota</taxon>
        <taxon>Viridiplantae</taxon>
        <taxon>Streptophyta</taxon>
        <taxon>Embryophyta</taxon>
        <taxon>Marchantiophyta</taxon>
        <taxon>Marchantiopsida</taxon>
        <taxon>Marchantiidae</taxon>
        <taxon>Marchantiales</taxon>
        <taxon>Marchantiaceae</taxon>
        <taxon>Marchantia</taxon>
    </lineage>
</organism>
<feature type="coiled-coil region" evidence="1">
    <location>
        <begin position="6"/>
        <end position="47"/>
    </location>
</feature>
<gene>
    <name evidence="2" type="ORF">AXG93_2415s1590</name>
</gene>
<keyword evidence="1" id="KW-0175">Coiled coil</keyword>
<dbReference type="Proteomes" id="UP000077202">
    <property type="component" value="Unassembled WGS sequence"/>
</dbReference>
<name>A0A176VUZ0_MARPO</name>
<keyword evidence="3" id="KW-1185">Reference proteome</keyword>
<reference evidence="2" key="1">
    <citation type="submission" date="2016-03" db="EMBL/GenBank/DDBJ databases">
        <title>Mechanisms controlling the formation of the plant cell surface in tip-growing cells are functionally conserved among land plants.</title>
        <authorList>
            <person name="Honkanen S."/>
            <person name="Jones V.A."/>
            <person name="Morieri G."/>
            <person name="Champion C."/>
            <person name="Hetherington A.J."/>
            <person name="Kelly S."/>
            <person name="Saint-Marcoux D."/>
            <person name="Proust H."/>
            <person name="Prescott H."/>
            <person name="Dolan L."/>
        </authorList>
    </citation>
    <scope>NUCLEOTIDE SEQUENCE [LARGE SCALE GENOMIC DNA]</scope>
    <source>
        <tissue evidence="2">Whole gametophyte</tissue>
    </source>
</reference>
<accession>A0A176VUZ0</accession>
<comment type="caution">
    <text evidence="2">The sequence shown here is derived from an EMBL/GenBank/DDBJ whole genome shotgun (WGS) entry which is preliminary data.</text>
</comment>
<evidence type="ECO:0000313" key="3">
    <source>
        <dbReference type="Proteomes" id="UP000077202"/>
    </source>
</evidence>
<evidence type="ECO:0000256" key="1">
    <source>
        <dbReference type="SAM" id="Coils"/>
    </source>
</evidence>
<sequence length="158" mass="18061">MTVDLLARLEKSKESYDEVVKQSERLIVTVERREKNHVEEVAKLESRRAEEVCIAEELQGKIAEAKMAEKDLCSKISEIEGKCKAEFRRAEELSASLAEGVRKHEEKLANWAKKLADCESARSSEVECKLKAVSVVTHYSVGLRSLGSVFWEWHWPKK</sequence>
<proteinExistence type="predicted"/>
<protein>
    <submittedName>
        <fullName evidence="2">Uncharacterized protein</fullName>
    </submittedName>
</protein>
<dbReference type="EMBL" id="LVLJ01002571">
    <property type="protein sequence ID" value="OAE24577.1"/>
    <property type="molecule type" value="Genomic_DNA"/>
</dbReference>